<dbReference type="PANTHER" id="PTHR32227">
    <property type="entry name" value="GLUCAN ENDO-1,3-BETA-GLUCOSIDASE BG1-RELATED-RELATED"/>
    <property type="match status" value="1"/>
</dbReference>
<dbReference type="AlphaFoldDB" id="A0A9D4WRK3"/>
<proteinExistence type="inferred from homology"/>
<dbReference type="InterPro" id="IPR044965">
    <property type="entry name" value="Glyco_hydro_17_plant"/>
</dbReference>
<dbReference type="InterPro" id="IPR017853">
    <property type="entry name" value="GH"/>
</dbReference>
<keyword evidence="4" id="KW-0378">Hydrolase</keyword>
<evidence type="ECO:0000256" key="3">
    <source>
        <dbReference type="ARBA" id="ARBA00012780"/>
    </source>
</evidence>
<comment type="catalytic activity">
    <reaction evidence="1">
        <text>Hydrolysis of (1-&gt;3)-beta-D-glucosidic linkages in (1-&gt;3)-beta-D-glucans.</text>
        <dbReference type="EC" id="3.2.1.39"/>
    </reaction>
</comment>
<dbReference type="GO" id="GO:0005975">
    <property type="term" value="P:carbohydrate metabolic process"/>
    <property type="evidence" value="ECO:0007669"/>
    <property type="project" value="InterPro"/>
</dbReference>
<gene>
    <name evidence="10" type="ORF">KIW84_053009</name>
</gene>
<organism evidence="10 11">
    <name type="scientific">Pisum sativum</name>
    <name type="common">Garden pea</name>
    <name type="synonym">Lathyrus oleraceus</name>
    <dbReference type="NCBI Taxonomy" id="3888"/>
    <lineage>
        <taxon>Eukaryota</taxon>
        <taxon>Viridiplantae</taxon>
        <taxon>Streptophyta</taxon>
        <taxon>Embryophyta</taxon>
        <taxon>Tracheophyta</taxon>
        <taxon>Spermatophyta</taxon>
        <taxon>Magnoliopsida</taxon>
        <taxon>eudicotyledons</taxon>
        <taxon>Gunneridae</taxon>
        <taxon>Pentapetalae</taxon>
        <taxon>rosids</taxon>
        <taxon>fabids</taxon>
        <taxon>Fabales</taxon>
        <taxon>Fabaceae</taxon>
        <taxon>Papilionoideae</taxon>
        <taxon>50 kb inversion clade</taxon>
        <taxon>NPAAA clade</taxon>
        <taxon>Hologalegina</taxon>
        <taxon>IRL clade</taxon>
        <taxon>Fabeae</taxon>
        <taxon>Lathyrus</taxon>
    </lineage>
</organism>
<comment type="caution">
    <text evidence="10">The sequence shown here is derived from an EMBL/GenBank/DDBJ whole genome shotgun (WGS) entry which is preliminary data.</text>
</comment>
<accession>A0A9D4WRK3</accession>
<dbReference type="SUPFAM" id="SSF51445">
    <property type="entry name" value="(Trans)glycosidases"/>
    <property type="match status" value="1"/>
</dbReference>
<evidence type="ECO:0000256" key="7">
    <source>
        <dbReference type="ARBA" id="ARBA00033417"/>
    </source>
</evidence>
<dbReference type="EMBL" id="JAMSHJ010000005">
    <property type="protein sequence ID" value="KAI5406504.1"/>
    <property type="molecule type" value="Genomic_DNA"/>
</dbReference>
<feature type="signal peptide" evidence="9">
    <location>
        <begin position="1"/>
        <end position="17"/>
    </location>
</feature>
<evidence type="ECO:0000256" key="9">
    <source>
        <dbReference type="SAM" id="SignalP"/>
    </source>
</evidence>
<sequence>NLQKWFLIVLFLTVATTLNNVLGAFVGVNIGTNVSDLPSASNIVAILKSHQINHVRLYDANPHMLQALSNTGVEAIVIQVMDHVYLQEGENVNHLYINYYELELQVNFYILIKLTLGLNIFKSVLMQAVVVMRAFLLWHLDL</sequence>
<evidence type="ECO:0000256" key="5">
    <source>
        <dbReference type="ARBA" id="ARBA00023295"/>
    </source>
</evidence>
<dbReference type="EC" id="3.2.1.39" evidence="3"/>
<feature type="non-terminal residue" evidence="10">
    <location>
        <position position="142"/>
    </location>
</feature>
<feature type="chain" id="PRO_5039117716" description="glucan endo-1,3-beta-D-glucosidase" evidence="9">
    <location>
        <begin position="18"/>
        <end position="142"/>
    </location>
</feature>
<reference evidence="10 11" key="1">
    <citation type="journal article" date="2022" name="Nat. Genet.">
        <title>Improved pea reference genome and pan-genome highlight genomic features and evolutionary characteristics.</title>
        <authorList>
            <person name="Yang T."/>
            <person name="Liu R."/>
            <person name="Luo Y."/>
            <person name="Hu S."/>
            <person name="Wang D."/>
            <person name="Wang C."/>
            <person name="Pandey M.K."/>
            <person name="Ge S."/>
            <person name="Xu Q."/>
            <person name="Li N."/>
            <person name="Li G."/>
            <person name="Huang Y."/>
            <person name="Saxena R.K."/>
            <person name="Ji Y."/>
            <person name="Li M."/>
            <person name="Yan X."/>
            <person name="He Y."/>
            <person name="Liu Y."/>
            <person name="Wang X."/>
            <person name="Xiang C."/>
            <person name="Varshney R.K."/>
            <person name="Ding H."/>
            <person name="Gao S."/>
            <person name="Zong X."/>
        </authorList>
    </citation>
    <scope>NUCLEOTIDE SEQUENCE [LARGE SCALE GENOMIC DNA]</scope>
    <source>
        <strain evidence="10 11">cv. Zhongwan 6</strain>
    </source>
</reference>
<keyword evidence="11" id="KW-1185">Reference proteome</keyword>
<dbReference type="Pfam" id="PF00332">
    <property type="entry name" value="Glyco_hydro_17"/>
    <property type="match status" value="1"/>
</dbReference>
<comment type="similarity">
    <text evidence="2 8">Belongs to the glycosyl hydrolase 17 family.</text>
</comment>
<evidence type="ECO:0000313" key="11">
    <source>
        <dbReference type="Proteomes" id="UP001058974"/>
    </source>
</evidence>
<evidence type="ECO:0000256" key="8">
    <source>
        <dbReference type="RuleBase" id="RU004335"/>
    </source>
</evidence>
<keyword evidence="5" id="KW-0326">Glycosidase</keyword>
<evidence type="ECO:0000256" key="4">
    <source>
        <dbReference type="ARBA" id="ARBA00022801"/>
    </source>
</evidence>
<evidence type="ECO:0000256" key="6">
    <source>
        <dbReference type="ARBA" id="ARBA00033335"/>
    </source>
</evidence>
<dbReference type="Gene3D" id="3.20.20.80">
    <property type="entry name" value="Glycosidases"/>
    <property type="match status" value="1"/>
</dbReference>
<name>A0A9D4WRK3_PEA</name>
<dbReference type="Proteomes" id="UP001058974">
    <property type="component" value="Chromosome 5"/>
</dbReference>
<dbReference type="Gramene" id="Psat05G0300900-T1">
    <property type="protein sequence ID" value="KAI5406504.1"/>
    <property type="gene ID" value="KIW84_053009"/>
</dbReference>
<evidence type="ECO:0000256" key="2">
    <source>
        <dbReference type="ARBA" id="ARBA00008773"/>
    </source>
</evidence>
<protein>
    <recommendedName>
        <fullName evidence="3">glucan endo-1,3-beta-D-glucosidase</fullName>
        <ecNumber evidence="3">3.2.1.39</ecNumber>
    </recommendedName>
    <alternativeName>
        <fullName evidence="6">(1-&gt;3)-beta-glucan endohydrolase</fullName>
    </alternativeName>
    <alternativeName>
        <fullName evidence="7">Beta-1,3-endoglucanase</fullName>
    </alternativeName>
</protein>
<evidence type="ECO:0000313" key="10">
    <source>
        <dbReference type="EMBL" id="KAI5406504.1"/>
    </source>
</evidence>
<dbReference type="InterPro" id="IPR000490">
    <property type="entry name" value="Glyco_hydro_17"/>
</dbReference>
<dbReference type="GO" id="GO:0042973">
    <property type="term" value="F:glucan endo-1,3-beta-D-glucosidase activity"/>
    <property type="evidence" value="ECO:0007669"/>
    <property type="project" value="UniProtKB-EC"/>
</dbReference>
<keyword evidence="9" id="KW-0732">Signal</keyword>
<evidence type="ECO:0000256" key="1">
    <source>
        <dbReference type="ARBA" id="ARBA00000382"/>
    </source>
</evidence>